<reference evidence="4 5" key="1">
    <citation type="journal article" date="2017" name="Nat. Ecol. Evol.">
        <title>Scallop genome provides insights into evolution of bilaterian karyotype and development.</title>
        <authorList>
            <person name="Wang S."/>
            <person name="Zhang J."/>
            <person name="Jiao W."/>
            <person name="Li J."/>
            <person name="Xun X."/>
            <person name="Sun Y."/>
            <person name="Guo X."/>
            <person name="Huan P."/>
            <person name="Dong B."/>
            <person name="Zhang L."/>
            <person name="Hu X."/>
            <person name="Sun X."/>
            <person name="Wang J."/>
            <person name="Zhao C."/>
            <person name="Wang Y."/>
            <person name="Wang D."/>
            <person name="Huang X."/>
            <person name="Wang R."/>
            <person name="Lv J."/>
            <person name="Li Y."/>
            <person name="Zhang Z."/>
            <person name="Liu B."/>
            <person name="Lu W."/>
            <person name="Hui Y."/>
            <person name="Liang J."/>
            <person name="Zhou Z."/>
            <person name="Hou R."/>
            <person name="Li X."/>
            <person name="Liu Y."/>
            <person name="Li H."/>
            <person name="Ning X."/>
            <person name="Lin Y."/>
            <person name="Zhao L."/>
            <person name="Xing Q."/>
            <person name="Dou J."/>
            <person name="Li Y."/>
            <person name="Mao J."/>
            <person name="Guo H."/>
            <person name="Dou H."/>
            <person name="Li T."/>
            <person name="Mu C."/>
            <person name="Jiang W."/>
            <person name="Fu Q."/>
            <person name="Fu X."/>
            <person name="Miao Y."/>
            <person name="Liu J."/>
            <person name="Yu Q."/>
            <person name="Li R."/>
            <person name="Liao H."/>
            <person name="Li X."/>
            <person name="Kong Y."/>
            <person name="Jiang Z."/>
            <person name="Chourrout D."/>
            <person name="Li R."/>
            <person name="Bao Z."/>
        </authorList>
    </citation>
    <scope>NUCLEOTIDE SEQUENCE [LARGE SCALE GENOMIC DNA]</scope>
    <source>
        <strain evidence="4 5">PY_sf001</strain>
    </source>
</reference>
<evidence type="ECO:0000313" key="4">
    <source>
        <dbReference type="EMBL" id="OWF54545.1"/>
    </source>
</evidence>
<dbReference type="Pfam" id="PF08434">
    <property type="entry name" value="CLCA"/>
    <property type="match status" value="1"/>
</dbReference>
<keyword evidence="1" id="KW-1133">Transmembrane helix</keyword>
<evidence type="ECO:0000256" key="1">
    <source>
        <dbReference type="SAM" id="Phobius"/>
    </source>
</evidence>
<keyword evidence="1" id="KW-0812">Transmembrane</keyword>
<comment type="caution">
    <text evidence="4">The sequence shown here is derived from an EMBL/GenBank/DDBJ whole genome shotgun (WGS) entry which is preliminary data.</text>
</comment>
<feature type="domain" description="Calcium-activated chloride channel N-terminal" evidence="3">
    <location>
        <begin position="29"/>
        <end position="299"/>
    </location>
</feature>
<evidence type="ECO:0000259" key="3">
    <source>
        <dbReference type="Pfam" id="PF08434"/>
    </source>
</evidence>
<dbReference type="OrthoDB" id="687730at2759"/>
<dbReference type="STRING" id="6573.A0A210R0Z9"/>
<keyword evidence="5" id="KW-1185">Reference proteome</keyword>
<evidence type="ECO:0000256" key="2">
    <source>
        <dbReference type="SAM" id="SignalP"/>
    </source>
</evidence>
<dbReference type="InterPro" id="IPR013642">
    <property type="entry name" value="CLCA_N"/>
</dbReference>
<dbReference type="AlphaFoldDB" id="A0A210R0Z9"/>
<feature type="chain" id="PRO_5012352004" evidence="2">
    <location>
        <begin position="23"/>
        <end position="962"/>
    </location>
</feature>
<proteinExistence type="predicted"/>
<feature type="transmembrane region" description="Helical" evidence="1">
    <location>
        <begin position="928"/>
        <end position="950"/>
    </location>
</feature>
<organism evidence="4 5">
    <name type="scientific">Mizuhopecten yessoensis</name>
    <name type="common">Japanese scallop</name>
    <name type="synonym">Patinopecten yessoensis</name>
    <dbReference type="NCBI Taxonomy" id="6573"/>
    <lineage>
        <taxon>Eukaryota</taxon>
        <taxon>Metazoa</taxon>
        <taxon>Spiralia</taxon>
        <taxon>Lophotrochozoa</taxon>
        <taxon>Mollusca</taxon>
        <taxon>Bivalvia</taxon>
        <taxon>Autobranchia</taxon>
        <taxon>Pteriomorphia</taxon>
        <taxon>Pectinida</taxon>
        <taxon>Pectinoidea</taxon>
        <taxon>Pectinidae</taxon>
        <taxon>Mizuhopecten</taxon>
    </lineage>
</organism>
<gene>
    <name evidence="4" type="ORF">KP79_PYT13423</name>
</gene>
<evidence type="ECO:0000313" key="5">
    <source>
        <dbReference type="Proteomes" id="UP000242188"/>
    </source>
</evidence>
<dbReference type="Proteomes" id="UP000242188">
    <property type="component" value="Unassembled WGS sequence"/>
</dbReference>
<name>A0A210R0Z9_MIZYE</name>
<accession>A0A210R0Z9</accession>
<sequence>MSTYSLLGLLLFYLVGIDKLAAISRQSEIKLENNGYSDILLAFDETIPHSQVFINKTMDYFTRASKVLYIATRQRAYFKDIRILVPHTWPDDPSYQSASADQTVYKSDVIITSSSVKKRSIPQTRTYGGCGSQGIHIQFTTDFLFKERYPPYYSRSDKFIVHQWATFRWGVFQEYPSAGERTFYFSTAFAKVDAVKCSFLLKGRVYARDDQHNLVACQTDPSTGLYTESCQYYAYPRYPSGVQTHVSLMDHQYIQEITGFCDDDADYATKHNAEPLNRQNRLCSHRSTWDVISNSPDFAGGRNPPTNYTDAELVPTFTFIKAARKRRSVILMDTGHITQHDASRLKLSQAVAHFLGASQGQRDHEILLSGGLENALRAKRLARSERETEDSPKVIRDMGYGLSNIDHDGVKQLFSPESTPSQKQVIVFSTNQTNHPNTEAFKSAGVTLHWISLHPHPGTHKDAGTPVYYSHRYPESMTHVDAVYDVIQRTQGTDAYTVKLFSVTKSIQFGQDYRDTFSVDTSLHGDLSLTVTYTGEQPFLEVTSPSSKHYNEDSPETEINPELKMMKLKLKYDDAEVGKWEFRMKGRHSTSTVSLVVSSNSTAKNSVPIILKARLFLNKDLVPPKMAAYADVTQGQHSVTGLQVIATVFRPGVEDGEHAKPYKMLLFDEGSGADIIKDDGIYSRYFPHLTGRGDYQLTVDIINSHGTVVTHRTGSGDKPDRNNTYSISRSAHGGSVYLPTDQTGDKAWPTTPATSGGNDVYPPSRIIDLHVVQKSDINMTVSLSWTAPGDDLDHGTAAKYDIKYEQSSLDLLKLKADSHSVPDFAIVTGSTTKPLPAGTSEYLTINVTDLFLIKHEGFAFLIRGIDDFGNKGEFSNMVTVGFSVIPETLRTRHDTGSNVDVDNSDSVGYMVDPKVDAPRSKSGLRPLLFLNVILLVCFLLIAASFVSIYFRNRFSQPKVLIY</sequence>
<keyword evidence="2" id="KW-0732">Signal</keyword>
<keyword evidence="1" id="KW-0472">Membrane</keyword>
<feature type="signal peptide" evidence="2">
    <location>
        <begin position="1"/>
        <end position="22"/>
    </location>
</feature>
<dbReference type="EMBL" id="NEDP02000981">
    <property type="protein sequence ID" value="OWF54545.1"/>
    <property type="molecule type" value="Genomic_DNA"/>
</dbReference>
<protein>
    <submittedName>
        <fullName evidence="4">Epithelial chloride channel protein</fullName>
    </submittedName>
</protein>